<dbReference type="InterPro" id="IPR050153">
    <property type="entry name" value="Metal_Ion_Import_ABC"/>
</dbReference>
<dbReference type="PANTHER" id="PTHR42734">
    <property type="entry name" value="METAL TRANSPORT SYSTEM ATP-BINDING PROTEIN TM_0124-RELATED"/>
    <property type="match status" value="1"/>
</dbReference>
<evidence type="ECO:0000259" key="5">
    <source>
        <dbReference type="PROSITE" id="PS50893"/>
    </source>
</evidence>
<proteinExistence type="inferred from homology"/>
<keyword evidence="7" id="KW-1185">Reference proteome</keyword>
<dbReference type="SUPFAM" id="SSF52540">
    <property type="entry name" value="P-loop containing nucleoside triphosphate hydrolases"/>
    <property type="match status" value="1"/>
</dbReference>
<dbReference type="KEGG" id="sace:GIY23_17160"/>
<dbReference type="Pfam" id="PF00005">
    <property type="entry name" value="ABC_tran"/>
    <property type="match status" value="1"/>
</dbReference>
<dbReference type="CDD" id="cd03235">
    <property type="entry name" value="ABC_Metallic_Cations"/>
    <property type="match status" value="1"/>
</dbReference>
<evidence type="ECO:0000256" key="4">
    <source>
        <dbReference type="ARBA" id="ARBA00022840"/>
    </source>
</evidence>
<dbReference type="PROSITE" id="PS00211">
    <property type="entry name" value="ABC_TRANSPORTER_1"/>
    <property type="match status" value="1"/>
</dbReference>
<feature type="domain" description="ABC transporter" evidence="5">
    <location>
        <begin position="18"/>
        <end position="252"/>
    </location>
</feature>
<sequence>MTLPRTSDESGSGHGTGVSARGVRVTYGDTLALDDVTVDIDAGTICGLLGMNGSGKSTLFKSLMGLVTPDRGTISLLGRRSKQARKDGLVAYVPQAEAVDWAFPVAVADVVMMGRYGRLRGGRRPRAVDRSAVRAALDRVGLAELHANPIGALSGGQRKRAFVARGLAQEAELVFLDEPFAGVDTRSESMIRGLLRELRDEGRTVVVSTHDLAGVGDLCDEAVLLQQRVVAHGRPDEVLTPDTLAKTFGLETTEP</sequence>
<dbReference type="InterPro" id="IPR003593">
    <property type="entry name" value="AAA+_ATPase"/>
</dbReference>
<dbReference type="AlphaFoldDB" id="A0A5Q3QAZ4"/>
<dbReference type="InterPro" id="IPR017871">
    <property type="entry name" value="ABC_transporter-like_CS"/>
</dbReference>
<evidence type="ECO:0000313" key="7">
    <source>
        <dbReference type="Proteomes" id="UP000371041"/>
    </source>
</evidence>
<dbReference type="Proteomes" id="UP000371041">
    <property type="component" value="Chromosome"/>
</dbReference>
<keyword evidence="4 6" id="KW-0067">ATP-binding</keyword>
<keyword evidence="3" id="KW-0547">Nucleotide-binding</keyword>
<accession>A0A5Q3QAZ4</accession>
<dbReference type="GO" id="GO:0016887">
    <property type="term" value="F:ATP hydrolysis activity"/>
    <property type="evidence" value="ECO:0007669"/>
    <property type="project" value="InterPro"/>
</dbReference>
<comment type="similarity">
    <text evidence="1">Belongs to the ABC transporter superfamily.</text>
</comment>
<evidence type="ECO:0000256" key="3">
    <source>
        <dbReference type="ARBA" id="ARBA00022741"/>
    </source>
</evidence>
<dbReference type="GO" id="GO:0005524">
    <property type="term" value="F:ATP binding"/>
    <property type="evidence" value="ECO:0007669"/>
    <property type="project" value="UniProtKB-KW"/>
</dbReference>
<reference evidence="7" key="1">
    <citation type="submission" date="2019-11" db="EMBL/GenBank/DDBJ databases">
        <title>The complete genome sequence of Saccharopolyspora sp. E2A.</title>
        <authorList>
            <person name="Zhang G."/>
        </authorList>
    </citation>
    <scope>NUCLEOTIDE SEQUENCE [LARGE SCALE GENOMIC DNA]</scope>
    <source>
        <strain evidence="7">E2A</strain>
    </source>
</reference>
<evidence type="ECO:0000256" key="1">
    <source>
        <dbReference type="ARBA" id="ARBA00005417"/>
    </source>
</evidence>
<protein>
    <submittedName>
        <fullName evidence="6">ATP-binding cassette domain-containing protein</fullName>
    </submittedName>
</protein>
<evidence type="ECO:0000313" key="6">
    <source>
        <dbReference type="EMBL" id="QGK71020.1"/>
    </source>
</evidence>
<dbReference type="InterPro" id="IPR003439">
    <property type="entry name" value="ABC_transporter-like_ATP-bd"/>
</dbReference>
<name>A0A5Q3QAZ4_9PSEU</name>
<dbReference type="RefSeq" id="WP_154077597.1">
    <property type="nucleotide sequence ID" value="NZ_CP045929.1"/>
</dbReference>
<dbReference type="Gene3D" id="3.40.50.300">
    <property type="entry name" value="P-loop containing nucleotide triphosphate hydrolases"/>
    <property type="match status" value="1"/>
</dbReference>
<keyword evidence="2" id="KW-0813">Transport</keyword>
<evidence type="ECO:0000256" key="2">
    <source>
        <dbReference type="ARBA" id="ARBA00022448"/>
    </source>
</evidence>
<dbReference type="PANTHER" id="PTHR42734:SF5">
    <property type="entry name" value="IRON TRANSPORT SYSTEM ATP-BINDING PROTEIN HI_0361-RELATED"/>
    <property type="match status" value="1"/>
</dbReference>
<dbReference type="EMBL" id="CP045929">
    <property type="protein sequence ID" value="QGK71020.1"/>
    <property type="molecule type" value="Genomic_DNA"/>
</dbReference>
<gene>
    <name evidence="6" type="ORF">GIY23_17160</name>
</gene>
<organism evidence="6 7">
    <name type="scientific">Allosaccharopolyspora coralli</name>
    <dbReference type="NCBI Taxonomy" id="2665642"/>
    <lineage>
        <taxon>Bacteria</taxon>
        <taxon>Bacillati</taxon>
        <taxon>Actinomycetota</taxon>
        <taxon>Actinomycetes</taxon>
        <taxon>Pseudonocardiales</taxon>
        <taxon>Pseudonocardiaceae</taxon>
        <taxon>Allosaccharopolyspora</taxon>
    </lineage>
</organism>
<dbReference type="InterPro" id="IPR027417">
    <property type="entry name" value="P-loop_NTPase"/>
</dbReference>
<dbReference type="PROSITE" id="PS50893">
    <property type="entry name" value="ABC_TRANSPORTER_2"/>
    <property type="match status" value="1"/>
</dbReference>
<dbReference type="SMART" id="SM00382">
    <property type="entry name" value="AAA"/>
    <property type="match status" value="1"/>
</dbReference>